<dbReference type="OrthoDB" id="307104at2157"/>
<proteinExistence type="predicted"/>
<dbReference type="STRING" id="1073996.SAMN05444271_101199"/>
<evidence type="ECO:0000256" key="1">
    <source>
        <dbReference type="SAM" id="MobiDB-lite"/>
    </source>
</evidence>
<reference evidence="4 5" key="1">
    <citation type="submission" date="2016-10" db="EMBL/GenBank/DDBJ databases">
        <authorList>
            <person name="de Groot N.N."/>
        </authorList>
    </citation>
    <scope>NUCLEOTIDE SEQUENCE [LARGE SCALE GENOMIC DNA]</scope>
    <source>
        <strain evidence="4 5">DSM 22187</strain>
    </source>
</reference>
<keyword evidence="2" id="KW-1133">Transmembrane helix</keyword>
<feature type="transmembrane region" description="Helical" evidence="2">
    <location>
        <begin position="85"/>
        <end position="103"/>
    </location>
</feature>
<dbReference type="RefSeq" id="WP_089670699.1">
    <property type="nucleotide sequence ID" value="NZ_CP024845.1"/>
</dbReference>
<dbReference type="EMBL" id="FNYR01000001">
    <property type="protein sequence ID" value="SEI49257.1"/>
    <property type="molecule type" value="Genomic_DNA"/>
</dbReference>
<keyword evidence="5" id="KW-1185">Reference proteome</keyword>
<organism evidence="4 5">
    <name type="scientific">Halohasta litchfieldiae</name>
    <dbReference type="NCBI Taxonomy" id="1073996"/>
    <lineage>
        <taxon>Archaea</taxon>
        <taxon>Methanobacteriati</taxon>
        <taxon>Methanobacteriota</taxon>
        <taxon>Stenosarchaea group</taxon>
        <taxon>Halobacteria</taxon>
        <taxon>Halobacteriales</taxon>
        <taxon>Haloferacaceae</taxon>
        <taxon>Halohasta</taxon>
    </lineage>
</organism>
<feature type="compositionally biased region" description="Polar residues" evidence="1">
    <location>
        <begin position="16"/>
        <end position="31"/>
    </location>
</feature>
<keyword evidence="2" id="KW-0812">Transmembrane</keyword>
<dbReference type="AlphaFoldDB" id="A0A1H6R9Q3"/>
<evidence type="ECO:0000313" key="5">
    <source>
        <dbReference type="Proteomes" id="UP000198888"/>
    </source>
</evidence>
<feature type="region of interest" description="Disordered" evidence="1">
    <location>
        <begin position="1"/>
        <end position="31"/>
    </location>
</feature>
<gene>
    <name evidence="4" type="ORF">SAMN05444271_101199</name>
</gene>
<evidence type="ECO:0000256" key="2">
    <source>
        <dbReference type="SAM" id="Phobius"/>
    </source>
</evidence>
<protein>
    <recommendedName>
        <fullName evidence="3">DUF8060 domain-containing protein</fullName>
    </recommendedName>
</protein>
<sequence length="107" mass="11787">MSDDSSRTMTSDTDIETQPSQTTRSNGETNQNLTLESRDIRTLLNYAALALLVLFALVSVIQLYGAVGNVINQLISPEYRAFFRAAFNLTVLLVCVGGISMQLKRLT</sequence>
<evidence type="ECO:0000259" key="3">
    <source>
        <dbReference type="Pfam" id="PF26256"/>
    </source>
</evidence>
<dbReference type="InterPro" id="IPR058373">
    <property type="entry name" value="DUF8060"/>
</dbReference>
<dbReference type="GeneID" id="35002552"/>
<evidence type="ECO:0000313" key="4">
    <source>
        <dbReference type="EMBL" id="SEI49257.1"/>
    </source>
</evidence>
<accession>A0A1H6R9Q3</accession>
<accession>A0A2H4Q2B9</accession>
<dbReference type="Pfam" id="PF26256">
    <property type="entry name" value="DUF8060"/>
    <property type="match status" value="1"/>
</dbReference>
<dbReference type="Proteomes" id="UP000198888">
    <property type="component" value="Unassembled WGS sequence"/>
</dbReference>
<name>A0A1H6R9Q3_9EURY</name>
<keyword evidence="2" id="KW-0472">Membrane</keyword>
<feature type="transmembrane region" description="Helical" evidence="2">
    <location>
        <begin position="43"/>
        <end position="65"/>
    </location>
</feature>
<feature type="domain" description="DUF8060" evidence="3">
    <location>
        <begin position="6"/>
        <end position="106"/>
    </location>
</feature>
<dbReference type="KEGG" id="hae:halTADL_1766"/>